<sequence length="256" mass="28243">MSRLSCLFALCLLLGGCATRADRLPATQQVLALADDAQVLQAFGELALRHRDSYERLRPYLDEQQDASEKLLDRQRRAMHADVALIELGVAQYLQGLGQLARQDRFAFTSEINAAGVAIRAWPATGIDDRAVTAYTILLRLLARMQGEAGQRQLLGQLMRDGDPALQTLVSTLTGLLRLYDKAGDNERDIVLGLLETDIAFADTPAQRLLAVLAKTVQQSKIDEYRLYGLRHTLAQRQLAALALEHARLASLGELP</sequence>
<proteinExistence type="predicted"/>
<dbReference type="OrthoDB" id="8703697at2"/>
<organism evidence="2 3">
    <name type="scientific">Janthinobacterium psychrotolerans</name>
    <dbReference type="NCBI Taxonomy" id="1747903"/>
    <lineage>
        <taxon>Bacteria</taxon>
        <taxon>Pseudomonadati</taxon>
        <taxon>Pseudomonadota</taxon>
        <taxon>Betaproteobacteria</taxon>
        <taxon>Burkholderiales</taxon>
        <taxon>Oxalobacteraceae</taxon>
        <taxon>Janthinobacterium</taxon>
    </lineage>
</organism>
<dbReference type="AlphaFoldDB" id="A0A1A7C5W4"/>
<gene>
    <name evidence="2" type="ORF">ASR47_101465</name>
</gene>
<keyword evidence="1" id="KW-0732">Signal</keyword>
<evidence type="ECO:0000313" key="3">
    <source>
        <dbReference type="Proteomes" id="UP000092713"/>
    </source>
</evidence>
<dbReference type="Proteomes" id="UP000092713">
    <property type="component" value="Unassembled WGS sequence"/>
</dbReference>
<reference evidence="2 3" key="1">
    <citation type="submission" date="2016-04" db="EMBL/GenBank/DDBJ databases">
        <title>Draft genome sequence of Janthinobacterium psychrotolerans sp. nov., isolated from freshwater sediments in Denmark.</title>
        <authorList>
            <person name="Gong X."/>
            <person name="Skrivergaard S."/>
            <person name="Korsgaard B.S."/>
            <person name="Schreiber L."/>
            <person name="Marshall I.P."/>
            <person name="Finster K."/>
            <person name="Schramm A."/>
        </authorList>
    </citation>
    <scope>NUCLEOTIDE SEQUENCE [LARGE SCALE GENOMIC DNA]</scope>
    <source>
        <strain evidence="2 3">S3-2</strain>
    </source>
</reference>
<accession>A0A1A7C5W4</accession>
<keyword evidence="3" id="KW-1185">Reference proteome</keyword>
<dbReference type="STRING" id="1747903.ASR47_101465"/>
<evidence type="ECO:0000256" key="1">
    <source>
        <dbReference type="SAM" id="SignalP"/>
    </source>
</evidence>
<evidence type="ECO:0008006" key="4">
    <source>
        <dbReference type="Google" id="ProtNLM"/>
    </source>
</evidence>
<dbReference type="EMBL" id="LOCQ01000049">
    <property type="protein sequence ID" value="OBV40150.1"/>
    <property type="molecule type" value="Genomic_DNA"/>
</dbReference>
<evidence type="ECO:0000313" key="2">
    <source>
        <dbReference type="EMBL" id="OBV40150.1"/>
    </source>
</evidence>
<protein>
    <recommendedName>
        <fullName evidence="4">Lipoprotein</fullName>
    </recommendedName>
</protein>
<name>A0A1A7C5W4_9BURK</name>
<comment type="caution">
    <text evidence="2">The sequence shown here is derived from an EMBL/GenBank/DDBJ whole genome shotgun (WGS) entry which is preliminary data.</text>
</comment>
<feature type="chain" id="PRO_5008355847" description="Lipoprotein" evidence="1">
    <location>
        <begin position="22"/>
        <end position="256"/>
    </location>
</feature>
<dbReference type="PROSITE" id="PS51257">
    <property type="entry name" value="PROKAR_LIPOPROTEIN"/>
    <property type="match status" value="1"/>
</dbReference>
<dbReference type="RefSeq" id="WP_065307202.1">
    <property type="nucleotide sequence ID" value="NZ_LOCQ01000049.1"/>
</dbReference>
<feature type="signal peptide" evidence="1">
    <location>
        <begin position="1"/>
        <end position="21"/>
    </location>
</feature>